<dbReference type="GO" id="GO:0016787">
    <property type="term" value="F:hydrolase activity"/>
    <property type="evidence" value="ECO:0007669"/>
    <property type="project" value="UniProtKB-KW"/>
</dbReference>
<organism evidence="14 15">
    <name type="scientific">Cressdnaviricota sp</name>
    <dbReference type="NCBI Taxonomy" id="2748378"/>
    <lineage>
        <taxon>Viruses</taxon>
        <taxon>Monodnaviria</taxon>
        <taxon>Shotokuvirae</taxon>
        <taxon>Cressdnaviricota</taxon>
    </lineage>
</organism>
<dbReference type="EMBL" id="MH617703">
    <property type="protein sequence ID" value="AXH77888.1"/>
    <property type="molecule type" value="Genomic_DNA"/>
</dbReference>
<keyword evidence="3" id="KW-0808">Transferase</keyword>
<evidence type="ECO:0000256" key="8">
    <source>
        <dbReference type="ARBA" id="ARBA00022741"/>
    </source>
</evidence>
<keyword evidence="6" id="KW-0540">Nuclease</keyword>
<dbReference type="GO" id="GO:0000166">
    <property type="term" value="F:nucleotide binding"/>
    <property type="evidence" value="ECO:0007669"/>
    <property type="project" value="UniProtKB-KW"/>
</dbReference>
<evidence type="ECO:0000256" key="9">
    <source>
        <dbReference type="ARBA" id="ARBA00022759"/>
    </source>
</evidence>
<keyword evidence="4" id="KW-0548">Nucleotidyltransferase</keyword>
<protein>
    <submittedName>
        <fullName evidence="14">Viral replication protein</fullName>
    </submittedName>
</protein>
<reference evidence="14 15" key="1">
    <citation type="submission" date="2018-07" db="EMBL/GenBank/DDBJ databases">
        <title>Uncovering a Universe of Circular DNA Viruses in Animal Metagenomes.</title>
        <authorList>
            <person name="Tisza M."/>
            <person name="Buck C."/>
            <person name="Pastrana D."/>
            <person name="Welch N."/>
            <person name="Peretti A."/>
        </authorList>
    </citation>
    <scope>NUCLEOTIDE SEQUENCE [LARGE SCALE GENOMIC DNA]</scope>
    <source>
        <strain evidence="14">Ctce130</strain>
    </source>
</reference>
<evidence type="ECO:0000256" key="2">
    <source>
        <dbReference type="ARBA" id="ARBA00022562"/>
    </source>
</evidence>
<evidence type="ECO:0000256" key="4">
    <source>
        <dbReference type="ARBA" id="ARBA00022695"/>
    </source>
</evidence>
<keyword evidence="2" id="KW-1048">Host nucleus</keyword>
<dbReference type="PROSITE" id="PS52020">
    <property type="entry name" value="CRESS_DNA_REP"/>
    <property type="match status" value="1"/>
</dbReference>
<dbReference type="Pfam" id="PF02407">
    <property type="entry name" value="Viral_Rep"/>
    <property type="match status" value="1"/>
</dbReference>
<dbReference type="GO" id="GO:0006260">
    <property type="term" value="P:DNA replication"/>
    <property type="evidence" value="ECO:0007669"/>
    <property type="project" value="UniProtKB-KW"/>
</dbReference>
<comment type="subcellular location">
    <subcellularLocation>
        <location evidence="1">Host nucleus</location>
    </subcellularLocation>
</comment>
<evidence type="ECO:0000256" key="11">
    <source>
        <dbReference type="ARBA" id="ARBA00023124"/>
    </source>
</evidence>
<keyword evidence="8" id="KW-0547">Nucleotide-binding</keyword>
<evidence type="ECO:0000256" key="6">
    <source>
        <dbReference type="ARBA" id="ARBA00022722"/>
    </source>
</evidence>
<proteinExistence type="predicted"/>
<evidence type="ECO:0000259" key="13">
    <source>
        <dbReference type="PROSITE" id="PS52020"/>
    </source>
</evidence>
<evidence type="ECO:0000256" key="10">
    <source>
        <dbReference type="ARBA" id="ARBA00022801"/>
    </source>
</evidence>
<keyword evidence="15" id="KW-1185">Reference proteome</keyword>
<dbReference type="GO" id="GO:0046872">
    <property type="term" value="F:metal ion binding"/>
    <property type="evidence" value="ECO:0007669"/>
    <property type="project" value="UniProtKB-KW"/>
</dbReference>
<dbReference type="GO" id="GO:0042025">
    <property type="term" value="C:host cell nucleus"/>
    <property type="evidence" value="ECO:0007669"/>
    <property type="project" value="UniProtKB-SubCell"/>
</dbReference>
<dbReference type="Proteomes" id="UP000279591">
    <property type="component" value="Segment"/>
</dbReference>
<feature type="domain" description="CRESS-DNA virus Rep endonuclease" evidence="13">
    <location>
        <begin position="3"/>
        <end position="99"/>
    </location>
</feature>
<evidence type="ECO:0000256" key="3">
    <source>
        <dbReference type="ARBA" id="ARBA00022679"/>
    </source>
</evidence>
<evidence type="ECO:0000256" key="7">
    <source>
        <dbReference type="ARBA" id="ARBA00022723"/>
    </source>
</evidence>
<dbReference type="GO" id="GO:0004519">
    <property type="term" value="F:endonuclease activity"/>
    <property type="evidence" value="ECO:0007669"/>
    <property type="project" value="UniProtKB-KW"/>
</dbReference>
<sequence length="299" mass="34455">MPSVQGTRWCFTINNPTPQQEVDLAQYLGSDDITYGVYGKETGESGTPHFQGFLILTRTRTFRYVRTKIPGHIEKARGSSRQAATYCKKDNAFTEFGIFPGSQGSRTDLDTVLEWSDQFARDIGRAPTSPEVAQEHPSIYIRYPRVVRALFHRAERPQLRSGELREWQQLLDDTLSQDTDDRSILFYIDEDGGKGKTWFQQYYLSKEKSSQLLTIGKRDDLAHAIDETARVVMFNVPRGGNEYLQYTILEQLKDRMVFSPKYNSRLKLMVQTPHVVVFMNEHPDMTKMSADRYVITTLN</sequence>
<dbReference type="GO" id="GO:0003677">
    <property type="term" value="F:DNA binding"/>
    <property type="evidence" value="ECO:0007669"/>
    <property type="project" value="UniProtKB-KW"/>
</dbReference>
<evidence type="ECO:0000313" key="14">
    <source>
        <dbReference type="EMBL" id="AXH77888.1"/>
    </source>
</evidence>
<dbReference type="Gene3D" id="3.40.1310.20">
    <property type="match status" value="1"/>
</dbReference>
<keyword evidence="10" id="KW-0378">Hydrolase</keyword>
<accession>A0A345N2N8</accession>
<keyword evidence="9" id="KW-0255">Endonuclease</keyword>
<evidence type="ECO:0000313" key="15">
    <source>
        <dbReference type="Proteomes" id="UP000279591"/>
    </source>
</evidence>
<name>A0A345N2N8_9VIRU</name>
<dbReference type="GO" id="GO:0016779">
    <property type="term" value="F:nucleotidyltransferase activity"/>
    <property type="evidence" value="ECO:0007669"/>
    <property type="project" value="UniProtKB-KW"/>
</dbReference>
<evidence type="ECO:0000256" key="1">
    <source>
        <dbReference type="ARBA" id="ARBA00004147"/>
    </source>
</evidence>
<evidence type="ECO:0000256" key="5">
    <source>
        <dbReference type="ARBA" id="ARBA00022705"/>
    </source>
</evidence>
<keyword evidence="7" id="KW-0479">Metal-binding</keyword>
<keyword evidence="5" id="KW-0235">DNA replication</keyword>
<keyword evidence="12" id="KW-0238">DNA-binding</keyword>
<evidence type="ECO:0000256" key="12">
    <source>
        <dbReference type="ARBA" id="ARBA00023125"/>
    </source>
</evidence>
<keyword evidence="11" id="KW-0190">Covalent protein-DNA linkage</keyword>
<dbReference type="InterPro" id="IPR049912">
    <property type="entry name" value="CRESS_DNA_REP"/>
</dbReference>